<accession>A0A3S5CEE2</accession>
<proteinExistence type="predicted"/>
<evidence type="ECO:0000313" key="2">
    <source>
        <dbReference type="Proteomes" id="UP000784294"/>
    </source>
</evidence>
<keyword evidence="2" id="KW-1185">Reference proteome</keyword>
<organism evidence="1 2">
    <name type="scientific">Protopolystoma xenopodis</name>
    <dbReference type="NCBI Taxonomy" id="117903"/>
    <lineage>
        <taxon>Eukaryota</taxon>
        <taxon>Metazoa</taxon>
        <taxon>Spiralia</taxon>
        <taxon>Lophotrochozoa</taxon>
        <taxon>Platyhelminthes</taxon>
        <taxon>Monogenea</taxon>
        <taxon>Polyopisthocotylea</taxon>
        <taxon>Polystomatidea</taxon>
        <taxon>Polystomatidae</taxon>
        <taxon>Protopolystoma</taxon>
    </lineage>
</organism>
<sequence length="87" mass="9363">MPGGPGAPRVVMGARQHIELAQRRATAAATALSAGSLESGTSQGAALRFRSFTQSVLSGSGRLDSVNQIWLYVLTFHHCYHLKFIIH</sequence>
<comment type="caution">
    <text evidence="1">The sequence shown here is derived from an EMBL/GenBank/DDBJ whole genome shotgun (WGS) entry which is preliminary data.</text>
</comment>
<name>A0A3S5CEE2_9PLAT</name>
<dbReference type="EMBL" id="CAAALY010021124">
    <property type="protein sequence ID" value="VEL14433.1"/>
    <property type="molecule type" value="Genomic_DNA"/>
</dbReference>
<dbReference type="Proteomes" id="UP000784294">
    <property type="component" value="Unassembled WGS sequence"/>
</dbReference>
<reference evidence="1" key="1">
    <citation type="submission" date="2018-11" db="EMBL/GenBank/DDBJ databases">
        <authorList>
            <consortium name="Pathogen Informatics"/>
        </authorList>
    </citation>
    <scope>NUCLEOTIDE SEQUENCE</scope>
</reference>
<evidence type="ECO:0000313" key="1">
    <source>
        <dbReference type="EMBL" id="VEL14433.1"/>
    </source>
</evidence>
<protein>
    <submittedName>
        <fullName evidence="1">Uncharacterized protein</fullName>
    </submittedName>
</protein>
<gene>
    <name evidence="1" type="ORF">PXEA_LOCUS7873</name>
</gene>
<dbReference type="AlphaFoldDB" id="A0A3S5CEE2"/>